<evidence type="ECO:0000313" key="3">
    <source>
        <dbReference type="Proteomes" id="UP000694399"/>
    </source>
</evidence>
<reference evidence="2" key="3">
    <citation type="submission" date="2025-09" db="UniProtKB">
        <authorList>
            <consortium name="Ensembl"/>
        </authorList>
    </citation>
    <scope>IDENTIFICATION</scope>
</reference>
<reference evidence="2" key="1">
    <citation type="journal article" date="2019" name="bioRxiv">
        <title>Long live the king: chromosome-level assembly of the lion (Panthera leo) using linked-read, Hi-C, and long read data.</title>
        <authorList>
            <person name="Armstrong E.E."/>
            <person name="Taylor R.W."/>
            <person name="Miller D.E."/>
            <person name="Kaelin C."/>
            <person name="Barsh G."/>
            <person name="Hadly E.A."/>
            <person name="Petrov D."/>
        </authorList>
    </citation>
    <scope>NUCLEOTIDE SEQUENCE [LARGE SCALE GENOMIC DNA]</scope>
</reference>
<feature type="region of interest" description="Disordered" evidence="1">
    <location>
        <begin position="19"/>
        <end position="73"/>
    </location>
</feature>
<dbReference type="OMA" id="CFKWAIE"/>
<feature type="compositionally biased region" description="Basic and acidic residues" evidence="1">
    <location>
        <begin position="48"/>
        <end position="62"/>
    </location>
</feature>
<dbReference type="Proteomes" id="UP000694399">
    <property type="component" value="Chromosome B3"/>
</dbReference>
<evidence type="ECO:0000256" key="1">
    <source>
        <dbReference type="SAM" id="MobiDB-lite"/>
    </source>
</evidence>
<name>A0A8C8X378_PANLE</name>
<dbReference type="AlphaFoldDB" id="A0A8C8X378"/>
<feature type="compositionally biased region" description="Low complexity" evidence="1">
    <location>
        <begin position="28"/>
        <end position="42"/>
    </location>
</feature>
<accession>A0A8C8X378</accession>
<dbReference type="Ensembl" id="ENSPLOT00000013054.1">
    <property type="protein sequence ID" value="ENSPLOP00000011799.1"/>
    <property type="gene ID" value="ENSPLOG00000008632.1"/>
</dbReference>
<proteinExistence type="predicted"/>
<sequence length="73" mass="7750">TTSKGMGLVANRGRCFKWAIEPSGPGGSSRSQSDQGSSQGDSLYPDSCLDKDRQDSLIEPPERMGFSGGELLL</sequence>
<organism evidence="2 3">
    <name type="scientific">Panthera leo</name>
    <name type="common">Lion</name>
    <dbReference type="NCBI Taxonomy" id="9689"/>
    <lineage>
        <taxon>Eukaryota</taxon>
        <taxon>Metazoa</taxon>
        <taxon>Chordata</taxon>
        <taxon>Craniata</taxon>
        <taxon>Vertebrata</taxon>
        <taxon>Euteleostomi</taxon>
        <taxon>Mammalia</taxon>
        <taxon>Eutheria</taxon>
        <taxon>Laurasiatheria</taxon>
        <taxon>Carnivora</taxon>
        <taxon>Feliformia</taxon>
        <taxon>Felidae</taxon>
        <taxon>Pantherinae</taxon>
        <taxon>Panthera</taxon>
    </lineage>
</organism>
<reference evidence="2" key="2">
    <citation type="submission" date="2025-08" db="UniProtKB">
        <authorList>
            <consortium name="Ensembl"/>
        </authorList>
    </citation>
    <scope>IDENTIFICATION</scope>
</reference>
<evidence type="ECO:0000313" key="2">
    <source>
        <dbReference type="Ensembl" id="ENSPLOP00000011799.1"/>
    </source>
</evidence>
<dbReference type="GeneTree" id="ENSGT00940000168566"/>
<protein>
    <submittedName>
        <fullName evidence="2">Uncharacterized protein</fullName>
    </submittedName>
</protein>
<keyword evidence="3" id="KW-1185">Reference proteome</keyword>